<evidence type="ECO:0000313" key="4">
    <source>
        <dbReference type="EMBL" id="PPE05761.1"/>
    </source>
</evidence>
<keyword evidence="1" id="KW-0175">Coiled coil</keyword>
<reference evidence="4 5" key="1">
    <citation type="submission" date="2017-11" db="EMBL/GenBank/DDBJ databases">
        <title>Genome sequence of Entomoplasma lucivorax PIPN-2 (ATCC 49196).</title>
        <authorList>
            <person name="Lo W.-S."/>
            <person name="Gasparich G.E."/>
            <person name="Kuo C.-H."/>
        </authorList>
    </citation>
    <scope>NUCLEOTIDE SEQUENCE [LARGE SCALE GENOMIC DNA]</scope>
    <source>
        <strain evidence="4 5">PIPN-2</strain>
    </source>
</reference>
<keyword evidence="5" id="KW-1185">Reference proteome</keyword>
<feature type="coiled-coil region" evidence="1">
    <location>
        <begin position="224"/>
        <end position="266"/>
    </location>
</feature>
<dbReference type="STRING" id="1399797.GCA_000518285_00606"/>
<gene>
    <name evidence="4" type="ORF">ELUCI_v1c00490</name>
</gene>
<evidence type="ECO:0000313" key="5">
    <source>
        <dbReference type="Proteomes" id="UP000237865"/>
    </source>
</evidence>
<evidence type="ECO:0000256" key="3">
    <source>
        <dbReference type="SAM" id="Phobius"/>
    </source>
</evidence>
<evidence type="ECO:0000256" key="2">
    <source>
        <dbReference type="SAM" id="MobiDB-lite"/>
    </source>
</evidence>
<protein>
    <submittedName>
        <fullName evidence="4">Uncharacterized protein</fullName>
    </submittedName>
</protein>
<feature type="region of interest" description="Disordered" evidence="2">
    <location>
        <begin position="301"/>
        <end position="324"/>
    </location>
</feature>
<keyword evidence="3" id="KW-0472">Membrane</keyword>
<accession>A0A2S5REL9</accession>
<keyword evidence="3" id="KW-1133">Transmembrane helix</keyword>
<keyword evidence="3" id="KW-0812">Transmembrane</keyword>
<dbReference type="Proteomes" id="UP000237865">
    <property type="component" value="Unassembled WGS sequence"/>
</dbReference>
<proteinExistence type="predicted"/>
<comment type="caution">
    <text evidence="4">The sequence shown here is derived from an EMBL/GenBank/DDBJ whole genome shotgun (WGS) entry which is preliminary data.</text>
</comment>
<feature type="transmembrane region" description="Helical" evidence="3">
    <location>
        <begin position="7"/>
        <end position="29"/>
    </location>
</feature>
<dbReference type="RefSeq" id="WP_028126533.1">
    <property type="nucleotide sequence ID" value="NZ_PHNE01000001.1"/>
</dbReference>
<evidence type="ECO:0000256" key="1">
    <source>
        <dbReference type="SAM" id="Coils"/>
    </source>
</evidence>
<dbReference type="EMBL" id="PHNE01000001">
    <property type="protein sequence ID" value="PPE05761.1"/>
    <property type="molecule type" value="Genomic_DNA"/>
</dbReference>
<dbReference type="AlphaFoldDB" id="A0A2S5REL9"/>
<feature type="transmembrane region" description="Helical" evidence="3">
    <location>
        <begin position="97"/>
        <end position="119"/>
    </location>
</feature>
<sequence length="347" mass="39696">MRKKARRLFWTFFTISIIALLLGITIKWMNIHTSPIEGWNINNMFSPFKDGSWSLIEGWKYEWSGSGLDWHIADKFWFDNVTKVAPTTFLFNFFANYLILIVATVAMGLALLSFLIFAFSTKTPKNKKPVAPVEPKEEKNNTTPIQVIFQPHQTESQPVKPVEPIIVQHHEPIVEPKAKVIIPTPIPVVKPVEPKVVKPKPIPTPQPTMEVPKAQDDADAQDFLAMMEAKYAAELKKQEEAEKLERQKYEEALKNAAQDAERQKIVEMLAKRVEDKKKMSTQERAKLDGSAVISEQRSELQKHANKMRSIVPESHKKLKGANLRDMTKKELISFMRSAANEINNKKK</sequence>
<organism evidence="4 5">
    <name type="scientific">Williamsoniiplasma lucivorax</name>
    <dbReference type="NCBI Taxonomy" id="209274"/>
    <lineage>
        <taxon>Bacteria</taxon>
        <taxon>Bacillati</taxon>
        <taxon>Mycoplasmatota</taxon>
        <taxon>Mollicutes</taxon>
        <taxon>Entomoplasmatales</taxon>
        <taxon>Williamsoniiplasma</taxon>
    </lineage>
</organism>
<name>A0A2S5REL9_9MOLU</name>